<dbReference type="Pfam" id="PF00550">
    <property type="entry name" value="PP-binding"/>
    <property type="match status" value="1"/>
</dbReference>
<evidence type="ECO:0000313" key="5">
    <source>
        <dbReference type="EMBL" id="MDI1491609.1"/>
    </source>
</evidence>
<gene>
    <name evidence="5" type="ORF">OHK93_002818</name>
</gene>
<dbReference type="SUPFAM" id="SSF56801">
    <property type="entry name" value="Acetyl-CoA synthetase-like"/>
    <property type="match status" value="1"/>
</dbReference>
<dbReference type="AlphaFoldDB" id="A0AA43TXL3"/>
<dbReference type="InterPro" id="IPR000873">
    <property type="entry name" value="AMP-dep_synth/lig_dom"/>
</dbReference>
<dbReference type="InterPro" id="IPR006162">
    <property type="entry name" value="Ppantetheine_attach_site"/>
</dbReference>
<accession>A0AA43TXL3</accession>
<dbReference type="SUPFAM" id="SSF51735">
    <property type="entry name" value="NAD(P)-binding Rossmann-fold domains"/>
    <property type="match status" value="1"/>
</dbReference>
<dbReference type="EMBL" id="JAPUFD010000015">
    <property type="protein sequence ID" value="MDI1491609.1"/>
    <property type="molecule type" value="Genomic_DNA"/>
</dbReference>
<dbReference type="Gene3D" id="3.40.50.720">
    <property type="entry name" value="NAD(P)-binding Rossmann-like Domain"/>
    <property type="match status" value="1"/>
</dbReference>
<dbReference type="PROSITE" id="PS00012">
    <property type="entry name" value="PHOSPHOPANTETHEINE"/>
    <property type="match status" value="1"/>
</dbReference>
<dbReference type="Pfam" id="PF23562">
    <property type="entry name" value="AMP-binding_C_3"/>
    <property type="match status" value="1"/>
</dbReference>
<evidence type="ECO:0000313" key="6">
    <source>
        <dbReference type="Proteomes" id="UP001161017"/>
    </source>
</evidence>
<dbReference type="InterPro" id="IPR009081">
    <property type="entry name" value="PP-bd_ACP"/>
</dbReference>
<evidence type="ECO:0000256" key="2">
    <source>
        <dbReference type="ARBA" id="ARBA00022553"/>
    </source>
</evidence>
<dbReference type="PANTHER" id="PTHR43439">
    <property type="entry name" value="PHENYLACETATE-COENZYME A LIGASE"/>
    <property type="match status" value="1"/>
</dbReference>
<reference evidence="5" key="1">
    <citation type="journal article" date="2023" name="Genome Biol. Evol.">
        <title>First Whole Genome Sequence and Flow Cytometry Genome Size Data for the Lichen-Forming Fungus Ramalina farinacea (Ascomycota).</title>
        <authorList>
            <person name="Llewellyn T."/>
            <person name="Mian S."/>
            <person name="Hill R."/>
            <person name="Leitch I.J."/>
            <person name="Gaya E."/>
        </authorList>
    </citation>
    <scope>NUCLEOTIDE SEQUENCE</scope>
    <source>
        <strain evidence="5">LIQ254RAFAR</strain>
    </source>
</reference>
<dbReference type="Gene3D" id="3.40.50.12780">
    <property type="entry name" value="N-terminal domain of ligase-like"/>
    <property type="match status" value="1"/>
</dbReference>
<keyword evidence="1" id="KW-0596">Phosphopantetheine</keyword>
<dbReference type="InterPro" id="IPR020806">
    <property type="entry name" value="PKS_PP-bd"/>
</dbReference>
<evidence type="ECO:0000256" key="1">
    <source>
        <dbReference type="ARBA" id="ARBA00022450"/>
    </source>
</evidence>
<evidence type="ECO:0000259" key="4">
    <source>
        <dbReference type="PROSITE" id="PS50075"/>
    </source>
</evidence>
<dbReference type="InterPro" id="IPR013120">
    <property type="entry name" value="FAR_NAD-bd"/>
</dbReference>
<dbReference type="Pfam" id="PF07993">
    <property type="entry name" value="NAD_binding_4"/>
    <property type="match status" value="1"/>
</dbReference>
<keyword evidence="6" id="KW-1185">Reference proteome</keyword>
<dbReference type="InterPro" id="IPR036291">
    <property type="entry name" value="NAD(P)-bd_dom_sf"/>
</dbReference>
<evidence type="ECO:0000256" key="3">
    <source>
        <dbReference type="SAM" id="MobiDB-lite"/>
    </source>
</evidence>
<dbReference type="Pfam" id="PF00501">
    <property type="entry name" value="AMP-binding"/>
    <property type="match status" value="1"/>
</dbReference>
<dbReference type="SMART" id="SM00823">
    <property type="entry name" value="PKS_PP"/>
    <property type="match status" value="1"/>
</dbReference>
<dbReference type="PANTHER" id="PTHR43439:SF2">
    <property type="entry name" value="ENZYME, PUTATIVE (JCVI)-RELATED"/>
    <property type="match status" value="1"/>
</dbReference>
<protein>
    <submittedName>
        <fullName evidence="5">NRPS-like protein biosynthetic cluster</fullName>
    </submittedName>
</protein>
<feature type="region of interest" description="Disordered" evidence="3">
    <location>
        <begin position="167"/>
        <end position="188"/>
    </location>
</feature>
<name>A0AA43TXL3_9LECA</name>
<dbReference type="InterPro" id="IPR036736">
    <property type="entry name" value="ACP-like_sf"/>
</dbReference>
<dbReference type="Proteomes" id="UP001161017">
    <property type="component" value="Unassembled WGS sequence"/>
</dbReference>
<proteinExistence type="predicted"/>
<feature type="domain" description="Carrier" evidence="4">
    <location>
        <begin position="581"/>
        <end position="660"/>
    </location>
</feature>
<comment type="caution">
    <text evidence="5">The sequence shown here is derived from an EMBL/GenBank/DDBJ whole genome shotgun (WGS) entry which is preliminary data.</text>
</comment>
<dbReference type="InterPro" id="IPR042099">
    <property type="entry name" value="ANL_N_sf"/>
</dbReference>
<dbReference type="GO" id="GO:0031177">
    <property type="term" value="F:phosphopantetheine binding"/>
    <property type="evidence" value="ECO:0007669"/>
    <property type="project" value="InterPro"/>
</dbReference>
<dbReference type="InterPro" id="IPR051414">
    <property type="entry name" value="Adenylate-forming_Reductase"/>
</dbReference>
<keyword evidence="2" id="KW-0597">Phosphoprotein</keyword>
<sequence length="1104" mass="121222">MSSLNYFTCTLGEARNVADSSSNTANTVNELLLHQSAVNPDRPAVGFCDDPGIQGSREWTHCVYTFKQLHDKIEDYAALLIQPPIGHLATGTVALLCTSGRTFLFCWLGLIRNGLAVVLIAPELSDAAVAHLCKLTGAALLLHDSKHQVLAQNAVKRASEDDSAAPLHSELLPDFPESTSPAQCSPAARHDPADVAYVHHTSGTSSGLPKAIPITHSGAVGVLPGFEDGELFRPATFTTTPLYHGGPADSFRAWSSGALIWLFPGLQDKPITPDYVLRAVETTKRFSEQQPKDTYARNCPLRYFAAVPYVLETLSALPEGIQMFQSMDLVSVGGAALSKDLGDDLVKKGVRLLSRYGSAECGFILSSHRDYENDQDWQYLREYPCSSMTFEPQEDNLAELILKDWPFMAKTNRDDGSYATSDLFEPHPSVGGLWRYHSRADGQLTLSTGKKFDAAPLESQLMGSLRAAGLGGLVREIYVFGTNRPYPGCLVFRRHGFHSLTEVLDKVWPIIEQENAKGSPHARIAKHMVVGISPHSAKLQTTSKGTYIRREIEESFSKEINSAYHSQSSGQGLTQPLDSASIRQNIYRIVKARVMGDSPKTELPVEEDLHALGADSVAIMEIREQVQRDYGRPLGVGLPPNVVYDCGSAEGLAKHMIGLSEGKAAEKEKENKERMEDLLRRFGDFQDQGPSHEPSTPSDRQKIILTGVTGTLGIWIFHLLRIHPLVTDIHCLIRATDAHAAESRLAKALTSKGLPPLPSYKANVHLHPCKLTDPTLGLPPTTLTSLRQTATSVIHAAWAVNFNISLTGFTPHLEGLANLLNFTRSTAQRATFLFCSSTASVLSPTGPTSIPERISRDPRDASPMGYAQSKWIAEAICANAYTGELKGRLAVLRIGQLCGDGERGVWNVTEAWPLMFSAVSVMGALPDLGEGEVLGWLKVDLAAEAVVQTFFSMHNHGYKDMQVDKKHSNPDDGDECPVYHLTNPNHSPTWTDMLGWVISWEPEVEILAPSEWVQRLENLQGEKREHPARKLLGLWKNAYVGEEGGHEKNVKAGQEEEMVGKDEKVSTFEMEKSTKAAPILADVKPIDEEFFGKVWKWVKSQEGI</sequence>
<dbReference type="Gene3D" id="1.10.1200.10">
    <property type="entry name" value="ACP-like"/>
    <property type="match status" value="1"/>
</dbReference>
<organism evidence="5 6">
    <name type="scientific">Ramalina farinacea</name>
    <dbReference type="NCBI Taxonomy" id="258253"/>
    <lineage>
        <taxon>Eukaryota</taxon>
        <taxon>Fungi</taxon>
        <taxon>Dikarya</taxon>
        <taxon>Ascomycota</taxon>
        <taxon>Pezizomycotina</taxon>
        <taxon>Lecanoromycetes</taxon>
        <taxon>OSLEUM clade</taxon>
        <taxon>Lecanoromycetidae</taxon>
        <taxon>Lecanorales</taxon>
        <taxon>Lecanorineae</taxon>
        <taxon>Ramalinaceae</taxon>
        <taxon>Ramalina</taxon>
    </lineage>
</organism>
<dbReference type="PROSITE" id="PS50075">
    <property type="entry name" value="CARRIER"/>
    <property type="match status" value="1"/>
</dbReference>
<dbReference type="SUPFAM" id="SSF47336">
    <property type="entry name" value="ACP-like"/>
    <property type="match status" value="1"/>
</dbReference>